<comment type="caution">
    <text evidence="1">The sequence shown here is derived from an EMBL/GenBank/DDBJ whole genome shotgun (WGS) entry which is preliminary data.</text>
</comment>
<dbReference type="RefSeq" id="WP_226924333.1">
    <property type="nucleotide sequence ID" value="NZ_JAJBMB010000008.1"/>
</dbReference>
<accession>A0ABS8CYA9</accession>
<organism evidence="1 2">
    <name type="scientific">Intestinibacter bartlettii</name>
    <dbReference type="NCBI Taxonomy" id="261299"/>
    <lineage>
        <taxon>Bacteria</taxon>
        <taxon>Bacillati</taxon>
        <taxon>Bacillota</taxon>
        <taxon>Clostridia</taxon>
        <taxon>Peptostreptococcales</taxon>
        <taxon>Peptostreptococcaceae</taxon>
        <taxon>Intestinibacter</taxon>
    </lineage>
</organism>
<reference evidence="1 2" key="1">
    <citation type="submission" date="2021-10" db="EMBL/GenBank/DDBJ databases">
        <title>Collection of gut derived symbiotic bacterial strains cultured from healthy donors.</title>
        <authorList>
            <person name="Lin H."/>
            <person name="Littmann E."/>
            <person name="Claire K."/>
            <person name="Pamer E."/>
        </authorList>
    </citation>
    <scope>NUCLEOTIDE SEQUENCE [LARGE SCALE GENOMIC DNA]</scope>
    <source>
        <strain evidence="1 2">MSK.17.68</strain>
    </source>
</reference>
<dbReference type="Proteomes" id="UP001299409">
    <property type="component" value="Unassembled WGS sequence"/>
</dbReference>
<evidence type="ECO:0000313" key="2">
    <source>
        <dbReference type="Proteomes" id="UP001299409"/>
    </source>
</evidence>
<evidence type="ECO:0000313" key="1">
    <source>
        <dbReference type="EMBL" id="MCB5446465.1"/>
    </source>
</evidence>
<sequence>MNSFKTDFYKNIANIIREQLDLLNEHPVILREILIQNDIKYSKLLKLNTKITDDILLTEIKNLFEENCITERTYKNIKSGNTASNAFNIFIVIYVLNDFTSLVNEKYKEYGENKSINLINLDMIMEPLKG</sequence>
<keyword evidence="2" id="KW-1185">Reference proteome</keyword>
<name>A0ABS8CYA9_9FIRM</name>
<gene>
    <name evidence="1" type="ORF">LIP50_09655</name>
</gene>
<proteinExistence type="predicted"/>
<dbReference type="EMBL" id="JAJBMB010000008">
    <property type="protein sequence ID" value="MCB5446465.1"/>
    <property type="molecule type" value="Genomic_DNA"/>
</dbReference>
<protein>
    <submittedName>
        <fullName evidence="1">Uncharacterized protein</fullName>
    </submittedName>
</protein>